<keyword evidence="9 19" id="KW-0547">Nucleotide-binding</keyword>
<dbReference type="EMBL" id="JAYMYQ010000003">
    <property type="protein sequence ID" value="KAK7343588.1"/>
    <property type="molecule type" value="Genomic_DNA"/>
</dbReference>
<keyword evidence="11 19" id="KW-0067">ATP-binding</keyword>
<organism evidence="22 23">
    <name type="scientific">Canavalia gladiata</name>
    <name type="common">Sword bean</name>
    <name type="synonym">Dolichos gladiatus</name>
    <dbReference type="NCBI Taxonomy" id="3824"/>
    <lineage>
        <taxon>Eukaryota</taxon>
        <taxon>Viridiplantae</taxon>
        <taxon>Streptophyta</taxon>
        <taxon>Embryophyta</taxon>
        <taxon>Tracheophyta</taxon>
        <taxon>Spermatophyta</taxon>
        <taxon>Magnoliopsida</taxon>
        <taxon>eudicotyledons</taxon>
        <taxon>Gunneridae</taxon>
        <taxon>Pentapetalae</taxon>
        <taxon>rosids</taxon>
        <taxon>fabids</taxon>
        <taxon>Fabales</taxon>
        <taxon>Fabaceae</taxon>
        <taxon>Papilionoideae</taxon>
        <taxon>50 kb inversion clade</taxon>
        <taxon>NPAAA clade</taxon>
        <taxon>indigoferoid/millettioid clade</taxon>
        <taxon>Phaseoleae</taxon>
        <taxon>Canavalia</taxon>
    </lineage>
</organism>
<evidence type="ECO:0000256" key="13">
    <source>
        <dbReference type="ARBA" id="ARBA00023136"/>
    </source>
</evidence>
<evidence type="ECO:0000256" key="16">
    <source>
        <dbReference type="ARBA" id="ARBA00023180"/>
    </source>
</evidence>
<feature type="domain" description="Protein kinase" evidence="21">
    <location>
        <begin position="130"/>
        <end position="428"/>
    </location>
</feature>
<proteinExistence type="inferred from homology"/>
<evidence type="ECO:0000256" key="15">
    <source>
        <dbReference type="ARBA" id="ARBA00023170"/>
    </source>
</evidence>
<feature type="binding site" evidence="19">
    <location>
        <position position="161"/>
    </location>
    <ligand>
        <name>ATP</name>
        <dbReference type="ChEBI" id="CHEBI:30616"/>
    </ligand>
</feature>
<dbReference type="FunFam" id="1.10.510.10:FF:000237">
    <property type="entry name" value="G-type lectin S-receptor-like serine/threonine-protein kinase"/>
    <property type="match status" value="1"/>
</dbReference>
<keyword evidence="7" id="KW-0732">Signal</keyword>
<comment type="catalytic activity">
    <reaction evidence="18">
        <text>L-seryl-[protein] + ATP = O-phospho-L-seryl-[protein] + ADP + H(+)</text>
        <dbReference type="Rhea" id="RHEA:17989"/>
        <dbReference type="Rhea" id="RHEA-COMP:9863"/>
        <dbReference type="Rhea" id="RHEA-COMP:11604"/>
        <dbReference type="ChEBI" id="CHEBI:15378"/>
        <dbReference type="ChEBI" id="CHEBI:29999"/>
        <dbReference type="ChEBI" id="CHEBI:30616"/>
        <dbReference type="ChEBI" id="CHEBI:83421"/>
        <dbReference type="ChEBI" id="CHEBI:456216"/>
        <dbReference type="EC" id="2.7.11.1"/>
    </reaction>
</comment>
<keyword evidence="13" id="KW-0472">Membrane</keyword>
<dbReference type="PROSITE" id="PS50011">
    <property type="entry name" value="PROTEIN_KINASE_DOM"/>
    <property type="match status" value="1"/>
</dbReference>
<sequence length="451" mass="51201">MDLCAANSSASDFTVEEIQDADIPNDNFFDLQQIDSSDLDSCKKEVINDCFCMAGILFNSVCYKKRTPFITARISIPVTSNYVALIKVTQPHKDDENDDSPSRVILLIALSACSLLAVVFSFQELREATNGFSNMLGHGAFGAVFSGVLILEGEQVEVAVKQLEQEEEKGDKEFVNEVQVIGMTHHKNLVRLLGFCNEHNHRLLVYEMMRNGALSNFLFREGDKPSWEHRLKFVLEIAKGLLYLHEECDPQIIHCDIKPQNVLLDSNYTAKIADFGLAKLLVKDRTRTSTIVRGTMGYLAPEWLKNAPVTAKVDVYSFGVMLLEILFCRRHIELHQIEDGTEGRDDMILIDWVLYWAKEGNLRVIVSDDEEIVNDFNRFERMAMVGLWCLCPNPTIRPSIRKVIQMLEGNTEVGVPPQFYGKYCNQFLYLIPRLMCNLLDVVSLIINLNSN</sequence>
<comment type="subcellular location">
    <subcellularLocation>
        <location evidence="1">Membrane</location>
        <topology evidence="1">Single-pass type I membrane protein</topology>
    </subcellularLocation>
</comment>
<comment type="similarity">
    <text evidence="20">Belongs to the protein kinase superfamily.</text>
</comment>
<dbReference type="EC" id="2.7.11.1" evidence="2"/>
<evidence type="ECO:0000256" key="9">
    <source>
        <dbReference type="ARBA" id="ARBA00022741"/>
    </source>
</evidence>
<dbReference type="InterPro" id="IPR008271">
    <property type="entry name" value="Ser/Thr_kinase_AS"/>
</dbReference>
<evidence type="ECO:0000256" key="7">
    <source>
        <dbReference type="ARBA" id="ARBA00022729"/>
    </source>
</evidence>
<dbReference type="AlphaFoldDB" id="A0AAN9M0Q7"/>
<dbReference type="InterPro" id="IPR051343">
    <property type="entry name" value="G-type_lectin_kinases/EP1-like"/>
</dbReference>
<protein>
    <recommendedName>
        <fullName evidence="2">non-specific serine/threonine protein kinase</fullName>
        <ecNumber evidence="2">2.7.11.1</ecNumber>
    </recommendedName>
</protein>
<evidence type="ECO:0000256" key="3">
    <source>
        <dbReference type="ARBA" id="ARBA00022527"/>
    </source>
</evidence>
<evidence type="ECO:0000256" key="12">
    <source>
        <dbReference type="ARBA" id="ARBA00022989"/>
    </source>
</evidence>
<keyword evidence="4" id="KW-0245">EGF-like domain</keyword>
<dbReference type="InterPro" id="IPR000719">
    <property type="entry name" value="Prot_kinase_dom"/>
</dbReference>
<dbReference type="Gene3D" id="1.10.510.10">
    <property type="entry name" value="Transferase(Phosphotransferase) domain 1"/>
    <property type="match status" value="1"/>
</dbReference>
<evidence type="ECO:0000256" key="19">
    <source>
        <dbReference type="PROSITE-ProRule" id="PRU10141"/>
    </source>
</evidence>
<keyword evidence="16" id="KW-0325">Glycoprotein</keyword>
<evidence type="ECO:0000256" key="10">
    <source>
        <dbReference type="ARBA" id="ARBA00022777"/>
    </source>
</evidence>
<evidence type="ECO:0000256" key="1">
    <source>
        <dbReference type="ARBA" id="ARBA00004479"/>
    </source>
</evidence>
<evidence type="ECO:0000256" key="14">
    <source>
        <dbReference type="ARBA" id="ARBA00023157"/>
    </source>
</evidence>
<dbReference type="Gene3D" id="3.30.200.20">
    <property type="entry name" value="Phosphorylase Kinase, domain 1"/>
    <property type="match status" value="1"/>
</dbReference>
<dbReference type="PANTHER" id="PTHR47976:SF62">
    <property type="entry name" value="RECEPTOR-LIKE SERINE_THREONINE-PROTEIN KINASE"/>
    <property type="match status" value="1"/>
</dbReference>
<keyword evidence="15" id="KW-0675">Receptor</keyword>
<dbReference type="Pfam" id="PF00069">
    <property type="entry name" value="Pkinase"/>
    <property type="match status" value="1"/>
</dbReference>
<keyword evidence="12" id="KW-1133">Transmembrane helix</keyword>
<evidence type="ECO:0000256" key="20">
    <source>
        <dbReference type="RuleBase" id="RU000304"/>
    </source>
</evidence>
<keyword evidence="23" id="KW-1185">Reference proteome</keyword>
<keyword evidence="14" id="KW-1015">Disulfide bond</keyword>
<comment type="caution">
    <text evidence="22">The sequence shown here is derived from an EMBL/GenBank/DDBJ whole genome shotgun (WGS) entry which is preliminary data.</text>
</comment>
<evidence type="ECO:0000256" key="8">
    <source>
        <dbReference type="ARBA" id="ARBA00022734"/>
    </source>
</evidence>
<evidence type="ECO:0000256" key="4">
    <source>
        <dbReference type="ARBA" id="ARBA00022536"/>
    </source>
</evidence>
<keyword evidence="6" id="KW-0812">Transmembrane</keyword>
<evidence type="ECO:0000256" key="5">
    <source>
        <dbReference type="ARBA" id="ARBA00022679"/>
    </source>
</evidence>
<keyword evidence="10" id="KW-0418">Kinase</keyword>
<evidence type="ECO:0000259" key="21">
    <source>
        <dbReference type="PROSITE" id="PS50011"/>
    </source>
</evidence>
<dbReference type="Proteomes" id="UP001367508">
    <property type="component" value="Unassembled WGS sequence"/>
</dbReference>
<dbReference type="PROSITE" id="PS00107">
    <property type="entry name" value="PROTEIN_KINASE_ATP"/>
    <property type="match status" value="1"/>
</dbReference>
<evidence type="ECO:0000256" key="6">
    <source>
        <dbReference type="ARBA" id="ARBA00022692"/>
    </source>
</evidence>
<dbReference type="PANTHER" id="PTHR47976">
    <property type="entry name" value="G-TYPE LECTIN S-RECEPTOR-LIKE SERINE/THREONINE-PROTEIN KINASE SD2-5"/>
    <property type="match status" value="1"/>
</dbReference>
<evidence type="ECO:0000256" key="11">
    <source>
        <dbReference type="ARBA" id="ARBA00022840"/>
    </source>
</evidence>
<dbReference type="GO" id="GO:0005524">
    <property type="term" value="F:ATP binding"/>
    <property type="evidence" value="ECO:0007669"/>
    <property type="project" value="UniProtKB-UniRule"/>
</dbReference>
<name>A0AAN9M0Q7_CANGL</name>
<keyword evidence="8" id="KW-0430">Lectin</keyword>
<dbReference type="SMART" id="SM00220">
    <property type="entry name" value="S_TKc"/>
    <property type="match status" value="1"/>
</dbReference>
<evidence type="ECO:0000256" key="18">
    <source>
        <dbReference type="ARBA" id="ARBA00048679"/>
    </source>
</evidence>
<dbReference type="GO" id="GO:0030246">
    <property type="term" value="F:carbohydrate binding"/>
    <property type="evidence" value="ECO:0007669"/>
    <property type="project" value="UniProtKB-KW"/>
</dbReference>
<dbReference type="FunFam" id="3.30.200.20:FF:000059">
    <property type="entry name" value="S-receptor-like serine/threonine-protein kinase"/>
    <property type="match status" value="1"/>
</dbReference>
<dbReference type="GO" id="GO:0016020">
    <property type="term" value="C:membrane"/>
    <property type="evidence" value="ECO:0007669"/>
    <property type="project" value="UniProtKB-SubCell"/>
</dbReference>
<dbReference type="InterPro" id="IPR011009">
    <property type="entry name" value="Kinase-like_dom_sf"/>
</dbReference>
<comment type="catalytic activity">
    <reaction evidence="17">
        <text>L-threonyl-[protein] + ATP = O-phospho-L-threonyl-[protein] + ADP + H(+)</text>
        <dbReference type="Rhea" id="RHEA:46608"/>
        <dbReference type="Rhea" id="RHEA-COMP:11060"/>
        <dbReference type="Rhea" id="RHEA-COMP:11605"/>
        <dbReference type="ChEBI" id="CHEBI:15378"/>
        <dbReference type="ChEBI" id="CHEBI:30013"/>
        <dbReference type="ChEBI" id="CHEBI:30616"/>
        <dbReference type="ChEBI" id="CHEBI:61977"/>
        <dbReference type="ChEBI" id="CHEBI:456216"/>
        <dbReference type="EC" id="2.7.11.1"/>
    </reaction>
</comment>
<reference evidence="22 23" key="1">
    <citation type="submission" date="2024-01" db="EMBL/GenBank/DDBJ databases">
        <title>The genomes of 5 underutilized Papilionoideae crops provide insights into root nodulation and disease resistanc.</title>
        <authorList>
            <person name="Jiang F."/>
        </authorList>
    </citation>
    <scope>NUCLEOTIDE SEQUENCE [LARGE SCALE GENOMIC DNA]</scope>
    <source>
        <strain evidence="22">LVBAO_FW01</strain>
        <tissue evidence="22">Leaves</tissue>
    </source>
</reference>
<dbReference type="PROSITE" id="PS00108">
    <property type="entry name" value="PROTEIN_KINASE_ST"/>
    <property type="match status" value="1"/>
</dbReference>
<dbReference type="GO" id="GO:0004674">
    <property type="term" value="F:protein serine/threonine kinase activity"/>
    <property type="evidence" value="ECO:0007669"/>
    <property type="project" value="UniProtKB-KW"/>
</dbReference>
<evidence type="ECO:0000313" key="22">
    <source>
        <dbReference type="EMBL" id="KAK7343588.1"/>
    </source>
</evidence>
<accession>A0AAN9M0Q7</accession>
<dbReference type="InterPro" id="IPR017441">
    <property type="entry name" value="Protein_kinase_ATP_BS"/>
</dbReference>
<evidence type="ECO:0000313" key="23">
    <source>
        <dbReference type="Proteomes" id="UP001367508"/>
    </source>
</evidence>
<gene>
    <name evidence="22" type="ORF">VNO77_12435</name>
</gene>
<evidence type="ECO:0000256" key="17">
    <source>
        <dbReference type="ARBA" id="ARBA00047899"/>
    </source>
</evidence>
<dbReference type="SUPFAM" id="SSF56112">
    <property type="entry name" value="Protein kinase-like (PK-like)"/>
    <property type="match status" value="1"/>
</dbReference>
<evidence type="ECO:0000256" key="2">
    <source>
        <dbReference type="ARBA" id="ARBA00012513"/>
    </source>
</evidence>
<keyword evidence="5" id="KW-0808">Transferase</keyword>
<keyword evidence="3 20" id="KW-0723">Serine/threonine-protein kinase</keyword>